<evidence type="ECO:0000256" key="3">
    <source>
        <dbReference type="SAM" id="Phobius"/>
    </source>
</evidence>
<dbReference type="InterPro" id="IPR000206">
    <property type="entry name" value="Ribosomal_bL12"/>
</dbReference>
<keyword evidence="6" id="KW-1185">Reference proteome</keyword>
<organism evidence="5 6">
    <name type="scientific">Stenomitos frigidus AS-A4</name>
    <dbReference type="NCBI Taxonomy" id="2933935"/>
    <lineage>
        <taxon>Bacteria</taxon>
        <taxon>Bacillati</taxon>
        <taxon>Cyanobacteriota</taxon>
        <taxon>Cyanophyceae</taxon>
        <taxon>Leptolyngbyales</taxon>
        <taxon>Leptolyngbyaceae</taxon>
        <taxon>Stenomitos</taxon>
    </lineage>
</organism>
<feature type="transmembrane region" description="Helical" evidence="3">
    <location>
        <begin position="7"/>
        <end position="27"/>
    </location>
</feature>
<evidence type="ECO:0000313" key="6">
    <source>
        <dbReference type="Proteomes" id="UP001476950"/>
    </source>
</evidence>
<reference evidence="5 6" key="1">
    <citation type="submission" date="2022-04" db="EMBL/GenBank/DDBJ databases">
        <title>Positive selection, recombination, and allopatry shape intraspecific diversity of widespread and dominant cyanobacteria.</title>
        <authorList>
            <person name="Wei J."/>
            <person name="Shu W."/>
            <person name="Hu C."/>
        </authorList>
    </citation>
    <scope>NUCLEOTIDE SEQUENCE [LARGE SCALE GENOMIC DNA]</scope>
    <source>
        <strain evidence="5 6">AS-A4</strain>
    </source>
</reference>
<keyword evidence="3" id="KW-0472">Membrane</keyword>
<feature type="transmembrane region" description="Helical" evidence="3">
    <location>
        <begin position="39"/>
        <end position="57"/>
    </location>
</feature>
<dbReference type="PANTHER" id="PTHR45987">
    <property type="entry name" value="39S RIBOSOMAL PROTEIN L12"/>
    <property type="match status" value="1"/>
</dbReference>
<dbReference type="Pfam" id="PF00542">
    <property type="entry name" value="Ribosomal_L12"/>
    <property type="match status" value="1"/>
</dbReference>
<name>A0ABV0KLI8_9CYAN</name>
<evidence type="ECO:0000256" key="2">
    <source>
        <dbReference type="ARBA" id="ARBA00023274"/>
    </source>
</evidence>
<keyword evidence="1 5" id="KW-0689">Ribosomal protein</keyword>
<evidence type="ECO:0000313" key="5">
    <source>
        <dbReference type="EMBL" id="MEP1060102.1"/>
    </source>
</evidence>
<evidence type="ECO:0000259" key="4">
    <source>
        <dbReference type="Pfam" id="PF00542"/>
    </source>
</evidence>
<evidence type="ECO:0000256" key="1">
    <source>
        <dbReference type="ARBA" id="ARBA00022980"/>
    </source>
</evidence>
<dbReference type="EMBL" id="JAMPLM010000015">
    <property type="protein sequence ID" value="MEP1060102.1"/>
    <property type="molecule type" value="Genomic_DNA"/>
</dbReference>
<dbReference type="InterPro" id="IPR014719">
    <property type="entry name" value="Ribosomal_bL12_C/ClpS-like"/>
</dbReference>
<keyword evidence="3" id="KW-1133">Transmembrane helix</keyword>
<dbReference type="PANTHER" id="PTHR45987:SF4">
    <property type="entry name" value="LARGE RIBOSOMAL SUBUNIT PROTEIN BL12M"/>
    <property type="match status" value="1"/>
</dbReference>
<dbReference type="CDD" id="cd00387">
    <property type="entry name" value="Ribosomal_L7_L12"/>
    <property type="match status" value="1"/>
</dbReference>
<dbReference type="InterPro" id="IPR013823">
    <property type="entry name" value="Ribosomal_bL12_C"/>
</dbReference>
<keyword evidence="2" id="KW-0687">Ribonucleoprotein</keyword>
<gene>
    <name evidence="5" type="ORF">NDI38_16820</name>
</gene>
<dbReference type="GO" id="GO:0005840">
    <property type="term" value="C:ribosome"/>
    <property type="evidence" value="ECO:0007669"/>
    <property type="project" value="UniProtKB-KW"/>
</dbReference>
<proteinExistence type="predicted"/>
<dbReference type="Gene3D" id="3.30.1390.10">
    <property type="match status" value="1"/>
</dbReference>
<dbReference type="SUPFAM" id="SSF54736">
    <property type="entry name" value="ClpS-like"/>
    <property type="match status" value="1"/>
</dbReference>
<accession>A0ABV0KLI8</accession>
<sequence length="239" mass="25766">MGLVTKIMAGVLLGIGLPVTVFTVSALNNPEATDTRKVWLTLYALGLTPIAISQQLISEEQRRSRKQQEEHDRLQSTFFKLLKQGDGRITALGFAMETGLTGAMAKAYLDERAEEFTANFDVDEEGNMSYRFNLGGVSLPNSGSKVQPRASLLQQQQLVVGQPMAAQGNFDVILEAVPGVHKIAAIKLVRELTGLGLKEAKDLVEAAPMPLVTGVSGTIAQQCKKQLEAIGATVMVIEN</sequence>
<dbReference type="RefSeq" id="WP_242033522.1">
    <property type="nucleotide sequence ID" value="NZ_JAMPLM010000015.1"/>
</dbReference>
<keyword evidence="3" id="KW-0812">Transmembrane</keyword>
<protein>
    <submittedName>
        <fullName evidence="5">Ribosomal protein L7/L12</fullName>
    </submittedName>
</protein>
<comment type="caution">
    <text evidence="5">The sequence shown here is derived from an EMBL/GenBank/DDBJ whole genome shotgun (WGS) entry which is preliminary data.</text>
</comment>
<dbReference type="Proteomes" id="UP001476950">
    <property type="component" value="Unassembled WGS sequence"/>
</dbReference>
<feature type="domain" description="Large ribosomal subunit protein bL12 C-terminal" evidence="4">
    <location>
        <begin position="170"/>
        <end position="235"/>
    </location>
</feature>